<evidence type="ECO:0000313" key="1">
    <source>
        <dbReference type="EMBL" id="KAH8498722.1"/>
    </source>
</evidence>
<dbReference type="EMBL" id="JACEGQ020000009">
    <property type="protein sequence ID" value="KAH8498722.1"/>
    <property type="molecule type" value="Genomic_DNA"/>
</dbReference>
<dbReference type="AlphaFoldDB" id="A0A8T2Y100"/>
<proteinExistence type="predicted"/>
<evidence type="ECO:0000313" key="2">
    <source>
        <dbReference type="Proteomes" id="UP000807159"/>
    </source>
</evidence>
<sequence>MASRRCKNMGRESMMPMRILSPLSCSQGLVAVCVYSYNRSPLHHTLHYFANQDLYLAFAALVDKYQYRLGLDKLYSVENPLVGHLICEMHLVVNPSQDTVAASFAAPFTCSKVVNMVAEPPGG</sequence>
<protein>
    <submittedName>
        <fullName evidence="1">Uncharacterized protein</fullName>
    </submittedName>
</protein>
<comment type="caution">
    <text evidence="1">The sequence shown here is derived from an EMBL/GenBank/DDBJ whole genome shotgun (WGS) entry which is preliminary data.</text>
</comment>
<accession>A0A8T2Y100</accession>
<reference evidence="1" key="1">
    <citation type="journal article" date="2021" name="J. Hered.">
        <title>Genome Assembly of Salicaceae Populus deltoides (Eastern Cottonwood) I-69 Based on Nanopore Sequencing and Hi-C Technologies.</title>
        <authorList>
            <person name="Bai S."/>
            <person name="Wu H."/>
            <person name="Zhang J."/>
            <person name="Pan Z."/>
            <person name="Zhao W."/>
            <person name="Li Z."/>
            <person name="Tong C."/>
        </authorList>
    </citation>
    <scope>NUCLEOTIDE SEQUENCE</scope>
    <source>
        <tissue evidence="1">Leaf</tissue>
    </source>
</reference>
<dbReference type="Proteomes" id="UP000807159">
    <property type="component" value="Chromosome 9"/>
</dbReference>
<keyword evidence="2" id="KW-1185">Reference proteome</keyword>
<gene>
    <name evidence="1" type="ORF">H0E87_017590</name>
</gene>
<name>A0A8T2Y100_POPDE</name>
<organism evidence="1 2">
    <name type="scientific">Populus deltoides</name>
    <name type="common">Eastern poplar</name>
    <name type="synonym">Eastern cottonwood</name>
    <dbReference type="NCBI Taxonomy" id="3696"/>
    <lineage>
        <taxon>Eukaryota</taxon>
        <taxon>Viridiplantae</taxon>
        <taxon>Streptophyta</taxon>
        <taxon>Embryophyta</taxon>
        <taxon>Tracheophyta</taxon>
        <taxon>Spermatophyta</taxon>
        <taxon>Magnoliopsida</taxon>
        <taxon>eudicotyledons</taxon>
        <taxon>Gunneridae</taxon>
        <taxon>Pentapetalae</taxon>
        <taxon>rosids</taxon>
        <taxon>fabids</taxon>
        <taxon>Malpighiales</taxon>
        <taxon>Salicaceae</taxon>
        <taxon>Saliceae</taxon>
        <taxon>Populus</taxon>
    </lineage>
</organism>